<gene>
    <name evidence="1" type="ORF">ACN38_g7817</name>
</gene>
<reference evidence="1 2" key="1">
    <citation type="submission" date="2015-08" db="EMBL/GenBank/DDBJ databases">
        <title>Genome sequencing of Penicillium nordicum.</title>
        <authorList>
            <person name="Nguyen H.D."/>
            <person name="Seifert K.A."/>
        </authorList>
    </citation>
    <scope>NUCLEOTIDE SEQUENCE [LARGE SCALE GENOMIC DNA]</scope>
    <source>
        <strain evidence="1 2">DAOMC 185683</strain>
    </source>
</reference>
<sequence length="68" mass="7716">MTQKVPRLGLNRVHGYYKLKNQLCIQPWKDLNIHLVCTSPSRIQPSLTSLQFQHHTFTPTIGTIGTTG</sequence>
<dbReference type="EMBL" id="LHQQ01000135">
    <property type="protein sequence ID" value="KOS41319.1"/>
    <property type="molecule type" value="Genomic_DNA"/>
</dbReference>
<proteinExistence type="predicted"/>
<name>A0A0M9WEA3_9EURO</name>
<evidence type="ECO:0000313" key="1">
    <source>
        <dbReference type="EMBL" id="KOS41319.1"/>
    </source>
</evidence>
<protein>
    <submittedName>
        <fullName evidence="1">Uncharacterized protein</fullName>
    </submittedName>
</protein>
<dbReference type="Proteomes" id="UP000037696">
    <property type="component" value="Unassembled WGS sequence"/>
</dbReference>
<comment type="caution">
    <text evidence="1">The sequence shown here is derived from an EMBL/GenBank/DDBJ whole genome shotgun (WGS) entry which is preliminary data.</text>
</comment>
<accession>A0A0M9WEA3</accession>
<keyword evidence="2" id="KW-1185">Reference proteome</keyword>
<organism evidence="1 2">
    <name type="scientific">Penicillium nordicum</name>
    <dbReference type="NCBI Taxonomy" id="229535"/>
    <lineage>
        <taxon>Eukaryota</taxon>
        <taxon>Fungi</taxon>
        <taxon>Dikarya</taxon>
        <taxon>Ascomycota</taxon>
        <taxon>Pezizomycotina</taxon>
        <taxon>Eurotiomycetes</taxon>
        <taxon>Eurotiomycetidae</taxon>
        <taxon>Eurotiales</taxon>
        <taxon>Aspergillaceae</taxon>
        <taxon>Penicillium</taxon>
    </lineage>
</organism>
<dbReference type="AlphaFoldDB" id="A0A0M9WEA3"/>
<evidence type="ECO:0000313" key="2">
    <source>
        <dbReference type="Proteomes" id="UP000037696"/>
    </source>
</evidence>